<organism evidence="2 3">
    <name type="scientific">Cercospora berteroae</name>
    <dbReference type="NCBI Taxonomy" id="357750"/>
    <lineage>
        <taxon>Eukaryota</taxon>
        <taxon>Fungi</taxon>
        <taxon>Dikarya</taxon>
        <taxon>Ascomycota</taxon>
        <taxon>Pezizomycotina</taxon>
        <taxon>Dothideomycetes</taxon>
        <taxon>Dothideomycetidae</taxon>
        <taxon>Mycosphaerellales</taxon>
        <taxon>Mycosphaerellaceae</taxon>
        <taxon>Cercospora</taxon>
    </lineage>
</organism>
<dbReference type="AlphaFoldDB" id="A0A2S6BWY4"/>
<protein>
    <submittedName>
        <fullName evidence="2">Uncharacterized protein</fullName>
    </submittedName>
</protein>
<gene>
    <name evidence="2" type="ORF">CBER1_09307</name>
</gene>
<dbReference type="EMBL" id="PNEN01001727">
    <property type="protein sequence ID" value="PPJ51987.1"/>
    <property type="molecule type" value="Genomic_DNA"/>
</dbReference>
<reference evidence="3" key="1">
    <citation type="journal article" date="2017" name="bioRxiv">
        <title>Conservation of a gene cluster reveals novel cercosporin biosynthetic mechanisms and extends production to the genus Colletotrichum.</title>
        <authorList>
            <person name="de Jonge R."/>
            <person name="Ebert M.K."/>
            <person name="Huitt-Roehl C.R."/>
            <person name="Pal P."/>
            <person name="Suttle J.C."/>
            <person name="Spanner R.E."/>
            <person name="Neubauer J.D."/>
            <person name="Jurick W.M.II."/>
            <person name="Stott K.A."/>
            <person name="Secor G.A."/>
            <person name="Thomma B.P.H.J."/>
            <person name="Van de Peer Y."/>
            <person name="Townsend C.A."/>
            <person name="Bolton M.D."/>
        </authorList>
    </citation>
    <scope>NUCLEOTIDE SEQUENCE [LARGE SCALE GENOMIC DNA]</scope>
    <source>
        <strain evidence="3">CBS538.71</strain>
    </source>
</reference>
<feature type="compositionally biased region" description="Basic and acidic residues" evidence="1">
    <location>
        <begin position="278"/>
        <end position="288"/>
    </location>
</feature>
<evidence type="ECO:0000256" key="1">
    <source>
        <dbReference type="SAM" id="MobiDB-lite"/>
    </source>
</evidence>
<sequence length="288" mass="30489">MPEKLKGPFSFKVAKAVLSPSDMERLACAFLNTENVYQFDLNKAASDFGGAKPDSFKRSIWVITKKIKEAMESQGSDACGDEVAATPAKSAGKKRKGAASEVNGDESAVKKKAKVNGARGKAKKAKTEMENEDDGEEDPLVGATPVKKEKHVVANMSAIDLSAIPDGDLRRFAACWLNSDLNTNWEAAHTAFDPEGKLKLASFKTVTQKASKKAGGGGAAAENGEVKPKKAPAKRKKAASEASEDGGDVEPKPKKARAPAKKGKKAASEEKVVEDDEAPVKGEEGDDE</sequence>
<feature type="compositionally biased region" description="Basic residues" evidence="1">
    <location>
        <begin position="254"/>
        <end position="265"/>
    </location>
</feature>
<dbReference type="OrthoDB" id="3649942at2759"/>
<evidence type="ECO:0000313" key="2">
    <source>
        <dbReference type="EMBL" id="PPJ51987.1"/>
    </source>
</evidence>
<feature type="region of interest" description="Disordered" evidence="1">
    <location>
        <begin position="74"/>
        <end position="141"/>
    </location>
</feature>
<evidence type="ECO:0000313" key="3">
    <source>
        <dbReference type="Proteomes" id="UP000237631"/>
    </source>
</evidence>
<name>A0A2S6BWY4_9PEZI</name>
<keyword evidence="3" id="KW-1185">Reference proteome</keyword>
<comment type="caution">
    <text evidence="2">The sequence shown here is derived from an EMBL/GenBank/DDBJ whole genome shotgun (WGS) entry which is preliminary data.</text>
</comment>
<dbReference type="Proteomes" id="UP000237631">
    <property type="component" value="Unassembled WGS sequence"/>
</dbReference>
<feature type="region of interest" description="Disordered" evidence="1">
    <location>
        <begin position="206"/>
        <end position="288"/>
    </location>
</feature>
<accession>A0A2S6BWY4</accession>
<proteinExistence type="predicted"/>
<feature type="compositionally biased region" description="Basic residues" evidence="1">
    <location>
        <begin position="110"/>
        <end position="124"/>
    </location>
</feature>
<feature type="compositionally biased region" description="Acidic residues" evidence="1">
    <location>
        <begin position="130"/>
        <end position="139"/>
    </location>
</feature>